<evidence type="ECO:0000256" key="1">
    <source>
        <dbReference type="SAM" id="Phobius"/>
    </source>
</evidence>
<dbReference type="STRING" id="1618446.UV61_C0002G0083"/>
<sequence>MPTILFTFLFGIFLGFKHALEADHLTAVMTLVTEHKNSFRAALIGTFWGIGHTTTLFMVGLAVLILKINIPLRLGLGLESLVGIMLVILGIRALLKTEELHEHAHEHGVSEHSHIHSDHRHHHQHKRSFLIGAVHGLAGSGALMVLVLSTFRSIVEGVIYILLFGMGSIVGMTAMSFLIGLPLTFAKSKLTRFNKLEMILQKTAGTLSIILGLGIVYEIGFVNHLFF</sequence>
<dbReference type="PANTHER" id="PTHR33876">
    <property type="entry name" value="UNNAMED PRODUCT"/>
    <property type="match status" value="1"/>
</dbReference>
<dbReference type="EMBL" id="LCFD01000002">
    <property type="protein sequence ID" value="KKS87362.1"/>
    <property type="molecule type" value="Genomic_DNA"/>
</dbReference>
<feature type="transmembrane region" description="Helical" evidence="1">
    <location>
        <begin position="157"/>
        <end position="183"/>
    </location>
</feature>
<dbReference type="Pfam" id="PF13386">
    <property type="entry name" value="DsbD_2"/>
    <property type="match status" value="1"/>
</dbReference>
<reference evidence="3 4" key="1">
    <citation type="journal article" date="2015" name="Nature">
        <title>rRNA introns, odd ribosomes, and small enigmatic genomes across a large radiation of phyla.</title>
        <authorList>
            <person name="Brown C.T."/>
            <person name="Hug L.A."/>
            <person name="Thomas B.C."/>
            <person name="Sharon I."/>
            <person name="Castelle C.J."/>
            <person name="Singh A."/>
            <person name="Wilkins M.J."/>
            <person name="Williams K.H."/>
            <person name="Banfield J.F."/>
        </authorList>
    </citation>
    <scope>NUCLEOTIDE SEQUENCE [LARGE SCALE GENOMIC DNA]</scope>
</reference>
<name>A0A0G1CPG2_9BACT</name>
<keyword evidence="1" id="KW-1133">Transmembrane helix</keyword>
<feature type="transmembrane region" description="Helical" evidence="1">
    <location>
        <begin position="129"/>
        <end position="151"/>
    </location>
</feature>
<accession>A0A0G1CPG2</accession>
<evidence type="ECO:0000313" key="3">
    <source>
        <dbReference type="EMBL" id="KKS87362.1"/>
    </source>
</evidence>
<dbReference type="AlphaFoldDB" id="A0A0G1CPG2"/>
<feature type="transmembrane region" description="Helical" evidence="1">
    <location>
        <begin position="204"/>
        <end position="226"/>
    </location>
</feature>
<dbReference type="PANTHER" id="PTHR33876:SF4">
    <property type="entry name" value="CHLOROPLAST PROTEIN FOR GROWTH AND FERTILITY 2"/>
    <property type="match status" value="1"/>
</dbReference>
<comment type="caution">
    <text evidence="3">The sequence shown here is derived from an EMBL/GenBank/DDBJ whole genome shotgun (WGS) entry which is preliminary data.</text>
</comment>
<dbReference type="InterPro" id="IPR039447">
    <property type="entry name" value="UreH-like_TM_dom"/>
</dbReference>
<gene>
    <name evidence="3" type="ORF">UV61_C0002G0083</name>
</gene>
<dbReference type="InterPro" id="IPR052776">
    <property type="entry name" value="Chloro_ReproSupport/MetalTrans"/>
</dbReference>
<feature type="transmembrane region" description="Helical" evidence="1">
    <location>
        <begin position="46"/>
        <end position="66"/>
    </location>
</feature>
<keyword evidence="1" id="KW-0472">Membrane</keyword>
<organism evidence="3 4">
    <name type="scientific">Candidatus Gottesmanbacteria bacterium GW2011_GWB1_43_11</name>
    <dbReference type="NCBI Taxonomy" id="1618446"/>
    <lineage>
        <taxon>Bacteria</taxon>
        <taxon>Candidatus Gottesmaniibacteriota</taxon>
    </lineage>
</organism>
<evidence type="ECO:0000313" key="4">
    <source>
        <dbReference type="Proteomes" id="UP000034050"/>
    </source>
</evidence>
<keyword evidence="1" id="KW-0812">Transmembrane</keyword>
<proteinExistence type="predicted"/>
<evidence type="ECO:0000259" key="2">
    <source>
        <dbReference type="Pfam" id="PF13386"/>
    </source>
</evidence>
<protein>
    <submittedName>
        <fullName evidence="3">High-affinity nickel-transporter</fullName>
    </submittedName>
</protein>
<dbReference type="Proteomes" id="UP000034050">
    <property type="component" value="Unassembled WGS sequence"/>
</dbReference>
<feature type="domain" description="Urease accessory protein UreH-like transmembrane" evidence="2">
    <location>
        <begin position="64"/>
        <end position="199"/>
    </location>
</feature>